<name>H5V1Z5_ATLHE</name>
<dbReference type="AlphaFoldDB" id="H5V1Z5"/>
<sequence length="98" mass="11091">MIKFSQSQIDKLLKFGDDYQKEDGSIIRAIYEQTLIENQGQISQTTKLTCQQGQLAQNDIVTISSKRYEVGYIDDDNSGIIDAHLNFKGDGVKRGKYI</sequence>
<dbReference type="GeneID" id="92828611"/>
<gene>
    <name evidence="1" type="ORF">EH105704_05_00090</name>
</gene>
<dbReference type="EMBL" id="BAFF01000005">
    <property type="protein sequence ID" value="GAB52003.1"/>
    <property type="molecule type" value="Genomic_DNA"/>
</dbReference>
<keyword evidence="2" id="KW-1185">Reference proteome</keyword>
<protein>
    <recommendedName>
        <fullName evidence="3">Phage protein</fullName>
    </recommendedName>
</protein>
<reference evidence="1 2" key="1">
    <citation type="submission" date="2012-02" db="EMBL/GenBank/DDBJ databases">
        <title>Whole genome shotgun sequence of Escherichia hermannii NBRC 105704.</title>
        <authorList>
            <person name="Yoshida I."/>
            <person name="Hosoyama A."/>
            <person name="Tsuchikane K."/>
            <person name="Katsumata H."/>
            <person name="Yamazaki S."/>
            <person name="Fujita N."/>
        </authorList>
    </citation>
    <scope>NUCLEOTIDE SEQUENCE [LARGE SCALE GENOMIC DNA]</scope>
    <source>
        <strain evidence="1 2">NBRC 105704</strain>
    </source>
</reference>
<dbReference type="Proteomes" id="UP000010297">
    <property type="component" value="Unassembled WGS sequence"/>
</dbReference>
<proteinExistence type="predicted"/>
<evidence type="ECO:0008006" key="3">
    <source>
        <dbReference type="Google" id="ProtNLM"/>
    </source>
</evidence>
<evidence type="ECO:0000313" key="1">
    <source>
        <dbReference type="EMBL" id="GAB52003.1"/>
    </source>
</evidence>
<comment type="caution">
    <text evidence="1">The sequence shown here is derived from an EMBL/GenBank/DDBJ whole genome shotgun (WGS) entry which is preliminary data.</text>
</comment>
<accession>H5V1Z5</accession>
<evidence type="ECO:0000313" key="2">
    <source>
        <dbReference type="Proteomes" id="UP000010297"/>
    </source>
</evidence>
<dbReference type="RefSeq" id="WP_002435580.1">
    <property type="nucleotide sequence ID" value="NZ_BAFF01000005.1"/>
</dbReference>
<organism evidence="1 2">
    <name type="scientific">Atlantibacter hermannii NBRC 105704</name>
    <dbReference type="NCBI Taxonomy" id="1115512"/>
    <lineage>
        <taxon>Bacteria</taxon>
        <taxon>Pseudomonadati</taxon>
        <taxon>Pseudomonadota</taxon>
        <taxon>Gammaproteobacteria</taxon>
        <taxon>Enterobacterales</taxon>
        <taxon>Enterobacteriaceae</taxon>
        <taxon>Atlantibacter</taxon>
    </lineage>
</organism>